<sequence length="317" mass="36916">MELARSVITGEIFNAKVAWEKSCSDNELGSRSLFRCLDDDHCGIQMTLTNYGVKEGLRKYFKRHNVEHTDDCVMERGSDIEKEQLQKDLNPILTTEELKNILETGNKNIVICEPQSRHKNENNIVEFKSFEKNKKEQEELFQKNKENKKEGFSDSQVSSLGSLYSYYLDKPETMIKSIDWFFYNKENTNMKNNSFIKRSFLIKDIFCELQDDTYLEWGKGKIFVGKAWVNAIDEIHGHDTTIKFIAKPDITICWTHSSELSGMPNVDLLRRARKNGFPIDICVVGYFYNDKETGQMKFKMRTNTVKNCLFIPNVDNL</sequence>
<dbReference type="EMBL" id="JAAECS010000001">
    <property type="protein sequence ID" value="MCJ1989062.1"/>
    <property type="molecule type" value="Genomic_DNA"/>
</dbReference>
<dbReference type="RefSeq" id="WP_244034216.1">
    <property type="nucleotide sequence ID" value="NZ_JAAECS010000001.1"/>
</dbReference>
<keyword evidence="2" id="KW-1185">Reference proteome</keyword>
<protein>
    <submittedName>
        <fullName evidence="1">Uncharacterized protein</fullName>
    </submittedName>
</protein>
<name>A0ABT0AR13_9LACT</name>
<comment type="caution">
    <text evidence="1">The sequence shown here is derived from an EMBL/GenBank/DDBJ whole genome shotgun (WGS) entry which is preliminary data.</text>
</comment>
<evidence type="ECO:0000313" key="2">
    <source>
        <dbReference type="Proteomes" id="UP001522450"/>
    </source>
</evidence>
<accession>A0ABT0AR13</accession>
<gene>
    <name evidence="1" type="ORF">GYN21_02410</name>
</gene>
<organism evidence="1 2">
    <name type="scientific">Pseudolactococcus carnosus</name>
    <dbReference type="NCBI Taxonomy" id="2749961"/>
    <lineage>
        <taxon>Bacteria</taxon>
        <taxon>Bacillati</taxon>
        <taxon>Bacillota</taxon>
        <taxon>Bacilli</taxon>
        <taxon>Lactobacillales</taxon>
        <taxon>Streptococcaceae</taxon>
        <taxon>Pseudolactococcus</taxon>
    </lineage>
</organism>
<proteinExistence type="predicted"/>
<dbReference type="Proteomes" id="UP001522450">
    <property type="component" value="Unassembled WGS sequence"/>
</dbReference>
<evidence type="ECO:0000313" key="1">
    <source>
        <dbReference type="EMBL" id="MCJ1989062.1"/>
    </source>
</evidence>
<reference evidence="1 2" key="1">
    <citation type="journal article" date="2022" name="Microbiol. Res.">
        <title>Comparative genome analysis, predicted lifestyle and antimicrobial strategies of Lactococcus carnosus and Lactococcus paracarnosus isolated from meat.</title>
        <authorList>
            <person name="Werum V."/>
            <person name="Ehrmann M."/>
            <person name="Vogel R."/>
            <person name="Hilgarth M."/>
        </authorList>
    </citation>
    <scope>NUCLEOTIDE SEQUENCE [LARGE SCALE GENOMIC DNA]</scope>
    <source>
        <strain evidence="1 2">TMW22177</strain>
    </source>
</reference>